<gene>
    <name evidence="8" type="ORF">ONE63_007809</name>
</gene>
<dbReference type="GO" id="GO:0016192">
    <property type="term" value="P:vesicle-mediated transport"/>
    <property type="evidence" value="ECO:0007669"/>
    <property type="project" value="UniProtKB-KW"/>
</dbReference>
<feature type="compositionally biased region" description="Low complexity" evidence="6">
    <location>
        <begin position="66"/>
        <end position="89"/>
    </location>
</feature>
<proteinExistence type="inferred from homology"/>
<dbReference type="Proteomes" id="UP001075354">
    <property type="component" value="Chromosome 5"/>
</dbReference>
<feature type="compositionally biased region" description="Polar residues" evidence="6">
    <location>
        <begin position="358"/>
        <end position="370"/>
    </location>
</feature>
<evidence type="ECO:0000256" key="6">
    <source>
        <dbReference type="SAM" id="MobiDB-lite"/>
    </source>
</evidence>
<dbReference type="GO" id="GO:0070973">
    <property type="term" value="P:protein localization to endoplasmic reticulum exit site"/>
    <property type="evidence" value="ECO:0007669"/>
    <property type="project" value="TreeGrafter"/>
</dbReference>
<feature type="compositionally biased region" description="Basic and acidic residues" evidence="6">
    <location>
        <begin position="275"/>
        <end position="296"/>
    </location>
</feature>
<feature type="compositionally biased region" description="Basic and acidic residues" evidence="6">
    <location>
        <begin position="163"/>
        <end position="193"/>
    </location>
</feature>
<feature type="region of interest" description="Disordered" evidence="6">
    <location>
        <begin position="1220"/>
        <end position="1345"/>
    </location>
</feature>
<sequence length="1345" mass="150517">MKPEGLGLLNHRVKEVKQLAQMVSTRRLRTTRPRKVRGGPETTRTATVTSGSLGAGTETGTGTTTGGTATRTGTATGACRPARAAATGTGTTGIGIGATTRRRARGGLGTAATATDRDRRARDKDGDYDPERRYDTRRDRDRDHRDRTKYNREEDEGESEDYGSDREERKWSRDRDADRDRNREGDRDRERERYRERDRFRDRDGYRDRDRERDRADRSYGEDYYRRERRGRDEPDKVRRSGGRRSDDYHRGYDDDYYRDRRSSRPSSRSGSVHEYGHAYERDYRDDRHERSDRNAKHNQYYPGGYYYNPQEYYRYQMYYTNLRKTDPEAYAAWYRKYYSQYAASQPGTYEDRGSVHSGRSSANEELNNQRFDRHRSPHRAQAYYQKSPQTSSSNRYQSTDNASPFSRESGRGVGHGESSLDETNSSIQRLTPFKFSTAHVKGILTRGGHLLKVVPSYPLDGQSATVEVHSMQSLIPQDQNLHDLLALPGPLVRGVTHKKTIILYLRSKMESTRNDPAIYDWQSVVLLYELLILLLRQNGMIVGTDIAELLLRNGDNPDADDSWSTDHRAQSTPSPAPSGGSRTSSASATPAVQVVNTSVSQQPKLSETEITNKFREFLLYGNTKEALEWAMKHGLWGHALFLSSKLDQRMYHSVMTRFANGLALTDPIQTLYQLLSGWQPAAVTCVADDKWGDWRPHLAMILSNTSSRPEIDHKAIMALGDTLSARGCLHASHFCYLMAQHPFGTYSQRTSKYVLLGSSHLRSFAEFASNEAIMITCIYEYARSLADPNFHIPNLQPYKYLMATRLVEANLLPDAVHYCEVVSKLIVQNRQQYETSFVRDVEELSESLKFHDPFYSAGGDLSAQGDPDWLLQLRSVSSNNSLQTYSNYSNYGESYANASYGALQGDTVHDQASISSHSMDPAMYGQEMPHQHVSAEPQQELVHQHEEQQPQLPAQTEQLQQQSYYYQDQQPWSLQEGHQQQTVDPNSYSTDGYGNVETDQSGWWNGQQEEVPSISMDSSAPMVSGQTNRESGAKASKPPMQEQPVQVPKPTPSAATVQPSSSSPPSQPTASAKTANRQPTAQANTQSNSSWFGGLWNKLALRPKNQMKLPDDKNPSIVWDDQKKRWVNVDGDGEEEGANLAPPPKMSEMPGRFAPPGPGLTPGPGAALVANGTAGMAFNTPTSSTVPSANEGENVGVKGPNMFKLPRGRSLRASYVDVMNPNGTKASGPNSLPPPNLFPTSASQPSSLNYFVPATVEGNENAPTDFLTPAPALIAPSESAPDQQPLSRWSSTSSLSREVQSYTSRRPTSRNQVQAGPGGPQMFNPAQFSQQSFTSSAPRKRYAN</sequence>
<feature type="compositionally biased region" description="Polar residues" evidence="6">
    <location>
        <begin position="385"/>
        <end position="407"/>
    </location>
</feature>
<feature type="compositionally biased region" description="Low complexity" evidence="6">
    <location>
        <begin position="1328"/>
        <end position="1337"/>
    </location>
</feature>
<feature type="compositionally biased region" description="Basic and acidic residues" evidence="6">
    <location>
        <begin position="115"/>
        <end position="152"/>
    </location>
</feature>
<name>A0AAV7XT26_9NEOP</name>
<keyword evidence="9" id="KW-1185">Reference proteome</keyword>
<feature type="compositionally biased region" description="Polar residues" evidence="6">
    <location>
        <begin position="1239"/>
        <end position="1250"/>
    </location>
</feature>
<dbReference type="InterPro" id="IPR024298">
    <property type="entry name" value="Sec16_Sec23-bd"/>
</dbReference>
<feature type="compositionally biased region" description="Polar residues" evidence="6">
    <location>
        <begin position="1077"/>
        <end position="1092"/>
    </location>
</feature>
<evidence type="ECO:0000256" key="3">
    <source>
        <dbReference type="ARBA" id="ARBA00022448"/>
    </source>
</evidence>
<feature type="compositionally biased region" description="Acidic residues" evidence="6">
    <location>
        <begin position="153"/>
        <end position="162"/>
    </location>
</feature>
<feature type="region of interest" description="Disordered" evidence="6">
    <location>
        <begin position="347"/>
        <end position="426"/>
    </location>
</feature>
<feature type="compositionally biased region" description="Low complexity" evidence="6">
    <location>
        <begin position="950"/>
        <end position="971"/>
    </location>
</feature>
<feature type="region of interest" description="Disordered" evidence="6">
    <location>
        <begin position="913"/>
        <end position="1092"/>
    </location>
</feature>
<organism evidence="8 9">
    <name type="scientific">Megalurothrips usitatus</name>
    <name type="common">bean blossom thrips</name>
    <dbReference type="NCBI Taxonomy" id="439358"/>
    <lineage>
        <taxon>Eukaryota</taxon>
        <taxon>Metazoa</taxon>
        <taxon>Ecdysozoa</taxon>
        <taxon>Arthropoda</taxon>
        <taxon>Hexapoda</taxon>
        <taxon>Insecta</taxon>
        <taxon>Pterygota</taxon>
        <taxon>Neoptera</taxon>
        <taxon>Paraneoptera</taxon>
        <taxon>Thysanoptera</taxon>
        <taxon>Terebrantia</taxon>
        <taxon>Thripoidea</taxon>
        <taxon>Thripidae</taxon>
        <taxon>Megalurothrips</taxon>
    </lineage>
</organism>
<keyword evidence="3" id="KW-0813">Transport</keyword>
<evidence type="ECO:0000256" key="5">
    <source>
        <dbReference type="ARBA" id="ARBA00022892"/>
    </source>
</evidence>
<dbReference type="GO" id="GO:0070971">
    <property type="term" value="C:endoplasmic reticulum exit site"/>
    <property type="evidence" value="ECO:0007669"/>
    <property type="project" value="TreeGrafter"/>
</dbReference>
<evidence type="ECO:0000313" key="8">
    <source>
        <dbReference type="EMBL" id="KAJ1527871.1"/>
    </source>
</evidence>
<dbReference type="GO" id="GO:0012507">
    <property type="term" value="C:ER to Golgi transport vesicle membrane"/>
    <property type="evidence" value="ECO:0007669"/>
    <property type="project" value="TreeGrafter"/>
</dbReference>
<feature type="domain" description="Sec16 Sec23-binding" evidence="7">
    <location>
        <begin position="616"/>
        <end position="850"/>
    </location>
</feature>
<comment type="subcellular location">
    <subcellularLocation>
        <location evidence="1">Endoplasmic reticulum</location>
    </subcellularLocation>
</comment>
<protein>
    <recommendedName>
        <fullName evidence="7">Sec16 Sec23-binding domain-containing protein</fullName>
    </recommendedName>
</protein>
<feature type="compositionally biased region" description="Gly residues" evidence="6">
    <location>
        <begin position="53"/>
        <end position="65"/>
    </location>
</feature>
<feature type="compositionally biased region" description="Polar residues" evidence="6">
    <location>
        <begin position="1180"/>
        <end position="1189"/>
    </location>
</feature>
<dbReference type="CDD" id="cd09233">
    <property type="entry name" value="ACE1-Sec16-like"/>
    <property type="match status" value="1"/>
</dbReference>
<comment type="similarity">
    <text evidence="2">Belongs to the SEC16 family.</text>
</comment>
<dbReference type="PANTHER" id="PTHR13402">
    <property type="entry name" value="RGPR-RELATED"/>
    <property type="match status" value="1"/>
</dbReference>
<feature type="compositionally biased region" description="Low complexity" evidence="6">
    <location>
        <begin position="1287"/>
        <end position="1298"/>
    </location>
</feature>
<keyword evidence="4" id="KW-0256">Endoplasmic reticulum</keyword>
<accession>A0AAV7XT26</accession>
<feature type="region of interest" description="Disordered" evidence="6">
    <location>
        <begin position="29"/>
        <end position="193"/>
    </location>
</feature>
<evidence type="ECO:0000256" key="4">
    <source>
        <dbReference type="ARBA" id="ARBA00022824"/>
    </source>
</evidence>
<evidence type="ECO:0000259" key="7">
    <source>
        <dbReference type="Pfam" id="PF12931"/>
    </source>
</evidence>
<feature type="region of interest" description="Disordered" evidence="6">
    <location>
        <begin position="560"/>
        <end position="592"/>
    </location>
</feature>
<dbReference type="Gene3D" id="1.25.40.1030">
    <property type="match status" value="1"/>
</dbReference>
<feature type="compositionally biased region" description="Low complexity" evidence="6">
    <location>
        <begin position="1053"/>
        <end position="1076"/>
    </location>
</feature>
<dbReference type="Pfam" id="PF12931">
    <property type="entry name" value="TPR_Sec16"/>
    <property type="match status" value="1"/>
</dbReference>
<feature type="compositionally biased region" description="Low complexity" evidence="6">
    <location>
        <begin position="572"/>
        <end position="592"/>
    </location>
</feature>
<comment type="caution">
    <text evidence="8">The sequence shown here is derived from an EMBL/GenBank/DDBJ whole genome shotgun (WGS) entry which is preliminary data.</text>
</comment>
<feature type="compositionally biased region" description="Basic and acidic residues" evidence="6">
    <location>
        <begin position="226"/>
        <end position="263"/>
    </location>
</feature>
<feature type="compositionally biased region" description="Polar residues" evidence="6">
    <location>
        <begin position="972"/>
        <end position="1019"/>
    </location>
</feature>
<feature type="compositionally biased region" description="Polar residues" evidence="6">
    <location>
        <begin position="1222"/>
        <end position="1231"/>
    </location>
</feature>
<feature type="compositionally biased region" description="Polar residues" evidence="6">
    <location>
        <begin position="42"/>
        <end position="52"/>
    </location>
</feature>
<feature type="region of interest" description="Disordered" evidence="6">
    <location>
        <begin position="226"/>
        <end position="304"/>
    </location>
</feature>
<feature type="region of interest" description="Disordered" evidence="6">
    <location>
        <begin position="1133"/>
        <end position="1205"/>
    </location>
</feature>
<keyword evidence="5" id="KW-0931">ER-Golgi transport</keyword>
<evidence type="ECO:0000313" key="9">
    <source>
        <dbReference type="Proteomes" id="UP001075354"/>
    </source>
</evidence>
<dbReference type="EMBL" id="JAPTSV010000005">
    <property type="protein sequence ID" value="KAJ1527871.1"/>
    <property type="molecule type" value="Genomic_DNA"/>
</dbReference>
<dbReference type="GO" id="GO:0007030">
    <property type="term" value="P:Golgi organization"/>
    <property type="evidence" value="ECO:0007669"/>
    <property type="project" value="TreeGrafter"/>
</dbReference>
<evidence type="ECO:0000256" key="1">
    <source>
        <dbReference type="ARBA" id="ARBA00004240"/>
    </source>
</evidence>
<reference evidence="8" key="1">
    <citation type="submission" date="2022-12" db="EMBL/GenBank/DDBJ databases">
        <title>Chromosome-level genome assembly of the bean flower thrips Megalurothrips usitatus.</title>
        <authorList>
            <person name="Ma L."/>
            <person name="Liu Q."/>
            <person name="Li H."/>
            <person name="Cai W."/>
        </authorList>
    </citation>
    <scope>NUCLEOTIDE SEQUENCE</scope>
    <source>
        <strain evidence="8">Cailab_2022a</strain>
    </source>
</reference>
<evidence type="ECO:0000256" key="2">
    <source>
        <dbReference type="ARBA" id="ARBA00005927"/>
    </source>
</evidence>
<feature type="compositionally biased region" description="Polar residues" evidence="6">
    <location>
        <begin position="1299"/>
        <end position="1315"/>
    </location>
</feature>
<dbReference type="PANTHER" id="PTHR13402:SF6">
    <property type="entry name" value="SECRETORY 16, ISOFORM I"/>
    <property type="match status" value="1"/>
</dbReference>